<keyword evidence="3 11" id="KW-0245">EGF-like domain</keyword>
<evidence type="ECO:0000256" key="9">
    <source>
        <dbReference type="ARBA" id="ARBA00023157"/>
    </source>
</evidence>
<feature type="signal peptide" evidence="14">
    <location>
        <begin position="1"/>
        <end position="16"/>
    </location>
</feature>
<keyword evidence="18" id="KW-1185">Reference proteome</keyword>
<dbReference type="FunFam" id="2.10.25.10:FF:000012">
    <property type="entry name" value="Delta-like protein"/>
    <property type="match status" value="1"/>
</dbReference>
<evidence type="ECO:0000256" key="5">
    <source>
        <dbReference type="ARBA" id="ARBA00022729"/>
    </source>
</evidence>
<evidence type="ECO:0000256" key="4">
    <source>
        <dbReference type="ARBA" id="ARBA00022692"/>
    </source>
</evidence>
<dbReference type="InterPro" id="IPR036055">
    <property type="entry name" value="LDL_receptor-like_sf"/>
</dbReference>
<comment type="caution">
    <text evidence="11">Lacks conserved residue(s) required for the propagation of feature annotation.</text>
</comment>
<feature type="chain" id="PRO_5035605593" description="EGF-like domain-containing protein" evidence="14">
    <location>
        <begin position="17"/>
        <end position="1210"/>
    </location>
</feature>
<dbReference type="Gene3D" id="2.10.25.10">
    <property type="entry name" value="Laminin"/>
    <property type="match status" value="1"/>
</dbReference>
<dbReference type="GO" id="GO:0005886">
    <property type="term" value="C:plasma membrane"/>
    <property type="evidence" value="ECO:0007669"/>
    <property type="project" value="TreeGrafter"/>
</dbReference>
<dbReference type="PROSITE" id="PS50068">
    <property type="entry name" value="LDLRA_2"/>
    <property type="match status" value="4"/>
</dbReference>
<protein>
    <recommendedName>
        <fullName evidence="15">EGF-like domain-containing protein</fullName>
    </recommendedName>
</protein>
<dbReference type="Proteomes" id="UP000663828">
    <property type="component" value="Unassembled WGS sequence"/>
</dbReference>
<keyword evidence="4 13" id="KW-0812">Transmembrane</keyword>
<evidence type="ECO:0000256" key="11">
    <source>
        <dbReference type="PROSITE-ProRule" id="PRU00076"/>
    </source>
</evidence>
<dbReference type="SMART" id="SM00192">
    <property type="entry name" value="LDLa"/>
    <property type="match status" value="6"/>
</dbReference>
<dbReference type="InterPro" id="IPR023415">
    <property type="entry name" value="LDLR_class-A_CS"/>
</dbReference>
<reference evidence="16" key="1">
    <citation type="submission" date="2021-02" db="EMBL/GenBank/DDBJ databases">
        <authorList>
            <person name="Nowell W R."/>
        </authorList>
    </citation>
    <scope>NUCLEOTIDE SEQUENCE</scope>
</reference>
<keyword evidence="5 14" id="KW-0732">Signal</keyword>
<dbReference type="OrthoDB" id="10013209at2759"/>
<keyword evidence="8 13" id="KW-0472">Membrane</keyword>
<evidence type="ECO:0000256" key="13">
    <source>
        <dbReference type="SAM" id="Phobius"/>
    </source>
</evidence>
<dbReference type="CDD" id="cd00112">
    <property type="entry name" value="LDLa"/>
    <property type="match status" value="3"/>
</dbReference>
<evidence type="ECO:0000313" key="17">
    <source>
        <dbReference type="EMBL" id="CAF1431886.1"/>
    </source>
</evidence>
<evidence type="ECO:0000256" key="7">
    <source>
        <dbReference type="ARBA" id="ARBA00022989"/>
    </source>
</evidence>
<keyword evidence="7 13" id="KW-1133">Transmembrane helix</keyword>
<evidence type="ECO:0000256" key="10">
    <source>
        <dbReference type="ARBA" id="ARBA00023180"/>
    </source>
</evidence>
<dbReference type="EMBL" id="CAJNOR010002828">
    <property type="protein sequence ID" value="CAF1345708.1"/>
    <property type="molecule type" value="Genomic_DNA"/>
</dbReference>
<evidence type="ECO:0000256" key="3">
    <source>
        <dbReference type="ARBA" id="ARBA00022536"/>
    </source>
</evidence>
<feature type="transmembrane region" description="Helical" evidence="13">
    <location>
        <begin position="1186"/>
        <end position="1207"/>
    </location>
</feature>
<dbReference type="Pfam" id="PF00008">
    <property type="entry name" value="EGF"/>
    <property type="match status" value="1"/>
</dbReference>
<evidence type="ECO:0000313" key="16">
    <source>
        <dbReference type="EMBL" id="CAF1345708.1"/>
    </source>
</evidence>
<feature type="disulfide bond" evidence="12">
    <location>
        <begin position="669"/>
        <end position="684"/>
    </location>
</feature>
<keyword evidence="10" id="KW-0325">Glycoprotein</keyword>
<keyword evidence="9 11" id="KW-1015">Disulfide bond</keyword>
<gene>
    <name evidence="17" type="ORF">EDS130_LOCUS38261</name>
    <name evidence="16" type="ORF">XAT740_LOCUS31203</name>
</gene>
<organism evidence="16 18">
    <name type="scientific">Adineta ricciae</name>
    <name type="common">Rotifer</name>
    <dbReference type="NCBI Taxonomy" id="249248"/>
    <lineage>
        <taxon>Eukaryota</taxon>
        <taxon>Metazoa</taxon>
        <taxon>Spiralia</taxon>
        <taxon>Gnathifera</taxon>
        <taxon>Rotifera</taxon>
        <taxon>Eurotatoria</taxon>
        <taxon>Bdelloidea</taxon>
        <taxon>Adinetida</taxon>
        <taxon>Adinetidae</taxon>
        <taxon>Adineta</taxon>
    </lineage>
</organism>
<evidence type="ECO:0000256" key="2">
    <source>
        <dbReference type="ARBA" id="ARBA00004308"/>
    </source>
</evidence>
<dbReference type="InterPro" id="IPR000742">
    <property type="entry name" value="EGF"/>
</dbReference>
<feature type="domain" description="EGF-like" evidence="15">
    <location>
        <begin position="944"/>
        <end position="986"/>
    </location>
</feature>
<dbReference type="PRINTS" id="PR00261">
    <property type="entry name" value="LDLRECEPTOR"/>
</dbReference>
<evidence type="ECO:0000256" key="6">
    <source>
        <dbReference type="ARBA" id="ARBA00022737"/>
    </source>
</evidence>
<dbReference type="SUPFAM" id="SSF57424">
    <property type="entry name" value="LDL receptor-like module"/>
    <property type="match status" value="3"/>
</dbReference>
<evidence type="ECO:0000256" key="1">
    <source>
        <dbReference type="ARBA" id="ARBA00004167"/>
    </source>
</evidence>
<dbReference type="GO" id="GO:0016192">
    <property type="term" value="P:vesicle-mediated transport"/>
    <property type="evidence" value="ECO:0007669"/>
    <property type="project" value="UniProtKB-ARBA"/>
</dbReference>
<proteinExistence type="predicted"/>
<dbReference type="CDD" id="cd00054">
    <property type="entry name" value="EGF_CA"/>
    <property type="match status" value="1"/>
</dbReference>
<keyword evidence="6" id="KW-0677">Repeat</keyword>
<dbReference type="GO" id="GO:0012505">
    <property type="term" value="C:endomembrane system"/>
    <property type="evidence" value="ECO:0007669"/>
    <property type="project" value="UniProtKB-SubCell"/>
</dbReference>
<dbReference type="Proteomes" id="UP000663852">
    <property type="component" value="Unassembled WGS sequence"/>
</dbReference>
<evidence type="ECO:0000313" key="18">
    <source>
        <dbReference type="Proteomes" id="UP000663828"/>
    </source>
</evidence>
<dbReference type="InterPro" id="IPR002172">
    <property type="entry name" value="LDrepeatLR_classA_rpt"/>
</dbReference>
<dbReference type="PROSITE" id="PS00022">
    <property type="entry name" value="EGF_1"/>
    <property type="match status" value="2"/>
</dbReference>
<dbReference type="PANTHER" id="PTHR24270">
    <property type="entry name" value="LOW-DENSITY LIPOPROTEIN RECEPTOR-RELATED"/>
    <property type="match status" value="1"/>
</dbReference>
<dbReference type="PROSITE" id="PS50026">
    <property type="entry name" value="EGF_3"/>
    <property type="match status" value="1"/>
</dbReference>
<feature type="disulfide bond" evidence="12">
    <location>
        <begin position="183"/>
        <end position="198"/>
    </location>
</feature>
<sequence>MKRLIFVILFLHSVIASPRLNLYRTDDAYLQHHCLYFDQSKDQWSRDIIPYCLSEPTSTWQIEQTSYHSISTFNELKQRNITSQQLYQWSAPIDVIERYQLYLNDGDVYIILSSEVFYNCTSPSFGPFCQYQLENYDPRLTLNEFLRLHYHSRSKAAASSTCYTHLLCNRGLQSICLDWSEVCDGKVDCENGSDEENCSPLINNRCKEGEFRCNNGQCIPLRFTTDSNSYECLDRSDSVLRSSVSNENHAPTITNEDIICPWHERDTSQFLHPLTSSCQYSRYEKIDNAIHSEEPGFLNSDCFLAIRCHFKFSPYNRTLCSGMCRNNGCIELINTMCPGIFFYPTTPVAFGHVYFAYSIEYTINSTSMREVPPEYICYDHKKCGEFGSNATLLPFERMACRRPEDFPIRVHFNGDDWYSSYVEQIYRLLGHCNPLLNSNSNCNGPFMYQCINSSKCIPKFYIGDGIRDCDYADDEEQDTVNKACIMDDNNGVFFQCRTKSKCIHRSRIENGFCDCGYDEDGFCDDEDLKSNQKRSEIQFSTICDRSLDLTPVSINGQIHTDETDCAQWVCNNTYTRCDGFWSCLNGADEVDCNPSALIPCPPHHHLCISSRTHQLLCLPLEKANDDNLDCVGGMDEPLLCPIRNRYRESRKFYCQNGGGSICLSWNAICDGIKNCENGDDEEFCNSSMIGIFGNAEKHFKTETKTKSAQRFLGDDYCHRGIPVRVMLNSHRNLTARTCLCPPSYYGDRCQYQSQRVALTMEISAPLESRRTLFVLLISLIDDSDESIVHSYEKMTYLPVQDEFVKYNRYLLYASQPKDTRKRYSIQIKIYEMYSLLYRGSMLVPLQFPFLPVERVAIQVNIPSLYDINQQHTNNQCIYGQYFQYSGNSQTKGFCECNPGWTGKYCHIPYTCTCSLDSICAGIDANNRSICVCRNDRFGSECLLTNTACQRNPCLNGGVCISSEEYITSRSAYVCICKKGYNGKHCEEADSKVTVLFPNNFELSVQSSVMFHFINFVNRNLHVHHKSPAQLCNNTMAVTNYWSHPFNTVFIQLSTSEYYFILNEQMDSPSTLVRQLSLTNRCPSITEIFPSTIIEMPRIQRIKHYHVPCWNRTANISCFYDESFMCLCGNLAEQRLANCFDFNHRMKINDLALHHNQIPIHCESDSVFSTTTSTTRSTTTTRDNGAYSIYTCQSLLYFFISIFYYHILYIQ</sequence>
<comment type="caution">
    <text evidence="16">The sequence shown here is derived from an EMBL/GenBank/DDBJ whole genome shotgun (WGS) entry which is preliminary data.</text>
</comment>
<dbReference type="PROSITE" id="PS01186">
    <property type="entry name" value="EGF_2"/>
    <property type="match status" value="2"/>
</dbReference>
<evidence type="ECO:0000256" key="14">
    <source>
        <dbReference type="SAM" id="SignalP"/>
    </source>
</evidence>
<dbReference type="Gene3D" id="2.40.128.620">
    <property type="match status" value="1"/>
</dbReference>
<dbReference type="InterPro" id="IPR050685">
    <property type="entry name" value="LDLR"/>
</dbReference>
<evidence type="ECO:0000256" key="12">
    <source>
        <dbReference type="PROSITE-ProRule" id="PRU00124"/>
    </source>
</evidence>
<comment type="subcellular location">
    <subcellularLocation>
        <location evidence="2">Endomembrane system</location>
    </subcellularLocation>
    <subcellularLocation>
        <location evidence="1">Membrane</location>
        <topology evidence="1">Single-pass membrane protein</topology>
    </subcellularLocation>
</comment>
<name>A0A815H128_ADIRI</name>
<feature type="disulfide bond" evidence="12">
    <location>
        <begin position="206"/>
        <end position="218"/>
    </location>
</feature>
<accession>A0A815H128</accession>
<dbReference type="EMBL" id="CAJNOJ010000395">
    <property type="protein sequence ID" value="CAF1431886.1"/>
    <property type="molecule type" value="Genomic_DNA"/>
</dbReference>
<dbReference type="SMART" id="SM00181">
    <property type="entry name" value="EGF"/>
    <property type="match status" value="2"/>
</dbReference>
<dbReference type="SUPFAM" id="SSF57196">
    <property type="entry name" value="EGF/Laminin"/>
    <property type="match status" value="1"/>
</dbReference>
<dbReference type="PROSITE" id="PS01209">
    <property type="entry name" value="LDLRA_1"/>
    <property type="match status" value="2"/>
</dbReference>
<evidence type="ECO:0000259" key="15">
    <source>
        <dbReference type="PROSITE" id="PS50026"/>
    </source>
</evidence>
<evidence type="ECO:0000256" key="8">
    <source>
        <dbReference type="ARBA" id="ARBA00023136"/>
    </source>
</evidence>
<dbReference type="Gene3D" id="4.10.400.10">
    <property type="entry name" value="Low-density Lipoprotein Receptor"/>
    <property type="match status" value="2"/>
</dbReference>
<feature type="disulfide bond" evidence="11">
    <location>
        <begin position="976"/>
        <end position="985"/>
    </location>
</feature>
<dbReference type="AlphaFoldDB" id="A0A815H128"/>